<dbReference type="Proteomes" id="UP001174936">
    <property type="component" value="Unassembled WGS sequence"/>
</dbReference>
<comment type="caution">
    <text evidence="1">The sequence shown here is derived from an EMBL/GenBank/DDBJ whole genome shotgun (WGS) entry which is preliminary data.</text>
</comment>
<evidence type="ECO:0000313" key="2">
    <source>
        <dbReference type="Proteomes" id="UP001174936"/>
    </source>
</evidence>
<gene>
    <name evidence="1" type="ORF">B0T16DRAFT_147715</name>
</gene>
<protein>
    <submittedName>
        <fullName evidence="1">Uncharacterized protein</fullName>
    </submittedName>
</protein>
<organism evidence="1 2">
    <name type="scientific">Cercophora newfieldiana</name>
    <dbReference type="NCBI Taxonomy" id="92897"/>
    <lineage>
        <taxon>Eukaryota</taxon>
        <taxon>Fungi</taxon>
        <taxon>Dikarya</taxon>
        <taxon>Ascomycota</taxon>
        <taxon>Pezizomycotina</taxon>
        <taxon>Sordariomycetes</taxon>
        <taxon>Sordariomycetidae</taxon>
        <taxon>Sordariales</taxon>
        <taxon>Lasiosphaeriaceae</taxon>
        <taxon>Cercophora</taxon>
    </lineage>
</organism>
<accession>A0AA40CP54</accession>
<dbReference type="EMBL" id="JAULSV010000004">
    <property type="protein sequence ID" value="KAK0645845.1"/>
    <property type="molecule type" value="Genomic_DNA"/>
</dbReference>
<dbReference type="AlphaFoldDB" id="A0AA40CP54"/>
<name>A0AA40CP54_9PEZI</name>
<keyword evidence="2" id="KW-1185">Reference proteome</keyword>
<evidence type="ECO:0000313" key="1">
    <source>
        <dbReference type="EMBL" id="KAK0645845.1"/>
    </source>
</evidence>
<reference evidence="1" key="1">
    <citation type="submission" date="2023-06" db="EMBL/GenBank/DDBJ databases">
        <title>Genome-scale phylogeny and comparative genomics of the fungal order Sordariales.</title>
        <authorList>
            <consortium name="Lawrence Berkeley National Laboratory"/>
            <person name="Hensen N."/>
            <person name="Bonometti L."/>
            <person name="Westerberg I."/>
            <person name="Brannstrom I.O."/>
            <person name="Guillou S."/>
            <person name="Cros-Aarteil S."/>
            <person name="Calhoun S."/>
            <person name="Haridas S."/>
            <person name="Kuo A."/>
            <person name="Mondo S."/>
            <person name="Pangilinan J."/>
            <person name="Riley R."/>
            <person name="Labutti K."/>
            <person name="Andreopoulos B."/>
            <person name="Lipzen A."/>
            <person name="Chen C."/>
            <person name="Yanf M."/>
            <person name="Daum C."/>
            <person name="Ng V."/>
            <person name="Clum A."/>
            <person name="Steindorff A."/>
            <person name="Ohm R."/>
            <person name="Martin F."/>
            <person name="Silar P."/>
            <person name="Natvig D."/>
            <person name="Lalanne C."/>
            <person name="Gautier V."/>
            <person name="Ament-Velasquez S.L."/>
            <person name="Kruys A."/>
            <person name="Hutchinson M.I."/>
            <person name="Powell A.J."/>
            <person name="Barry K."/>
            <person name="Miller A.N."/>
            <person name="Grigoriev I.V."/>
            <person name="Debuchy R."/>
            <person name="Gladieux P."/>
            <person name="Thoren M.H."/>
            <person name="Johannesson H."/>
        </authorList>
    </citation>
    <scope>NUCLEOTIDE SEQUENCE</scope>
    <source>
        <strain evidence="1">SMH2532-1</strain>
    </source>
</reference>
<sequence length="292" mass="32990">MCSSTNCASPSSGILKHRISTRLASILHLAPEYHPTEKLPVDWLDAQSQAIREWGRPKSLLPSRRLSLLPSRISRHCYPSLACRGHRDLNASRLNRIAKALKHECEICLKPYVTGGPFMDFSLRGEMRTVALRLSRVLPLFGSQDVGEDFPLPTLPGHHALVPVKSRCPGCILAVVGGRRDVLVPLRASLRAHEIAGAEISPLQPLVDEWIRRCGGPDAFHESEGLAEKMLEDWHYWGTQNVDLRRAVTVPHTFDTEGWECAKKESELDRTEERRRLRAMRSREELYGEREA</sequence>
<proteinExistence type="predicted"/>